<dbReference type="EMBL" id="WJPP01000001">
    <property type="protein sequence ID" value="MRH77661.1"/>
    <property type="molecule type" value="Genomic_DNA"/>
</dbReference>
<dbReference type="InterPro" id="IPR013520">
    <property type="entry name" value="Ribonucl_H"/>
</dbReference>
<dbReference type="SMART" id="SM00479">
    <property type="entry name" value="EXOIII"/>
    <property type="match status" value="1"/>
</dbReference>
<dbReference type="InterPro" id="IPR051274">
    <property type="entry name" value="3-5_Exoribonuclease"/>
</dbReference>
<evidence type="ECO:0000259" key="4">
    <source>
        <dbReference type="SMART" id="SM00479"/>
    </source>
</evidence>
<dbReference type="GO" id="GO:0003676">
    <property type="term" value="F:nucleic acid binding"/>
    <property type="evidence" value="ECO:0007669"/>
    <property type="project" value="InterPro"/>
</dbReference>
<dbReference type="Proteomes" id="UP000433788">
    <property type="component" value="Unassembled WGS sequence"/>
</dbReference>
<organism evidence="5 6">
    <name type="scientific">Spiribacter salilacus</name>
    <dbReference type="NCBI Taxonomy" id="2664894"/>
    <lineage>
        <taxon>Bacteria</taxon>
        <taxon>Pseudomonadati</taxon>
        <taxon>Pseudomonadota</taxon>
        <taxon>Gammaproteobacteria</taxon>
        <taxon>Chromatiales</taxon>
        <taxon>Ectothiorhodospiraceae</taxon>
        <taxon>Spiribacter</taxon>
    </lineage>
</organism>
<protein>
    <submittedName>
        <fullName evidence="5">Exonuclease</fullName>
    </submittedName>
</protein>
<dbReference type="InterPro" id="IPR036397">
    <property type="entry name" value="RNaseH_sf"/>
</dbReference>
<comment type="caution">
    <text evidence="5">The sequence shown here is derived from an EMBL/GenBank/DDBJ whole genome shotgun (WGS) entry which is preliminary data.</text>
</comment>
<dbReference type="PANTHER" id="PTHR23044">
    <property type="entry name" value="3'-5' EXONUCLEASE ERI1-RELATED"/>
    <property type="match status" value="1"/>
</dbReference>
<dbReference type="RefSeq" id="WP_153718697.1">
    <property type="nucleotide sequence ID" value="NZ_WJPP01000001.1"/>
</dbReference>
<dbReference type="Gene3D" id="3.30.420.10">
    <property type="entry name" value="Ribonuclease H-like superfamily/Ribonuclease H"/>
    <property type="match status" value="1"/>
</dbReference>
<gene>
    <name evidence="5" type="ORF">GH984_02970</name>
</gene>
<dbReference type="AlphaFoldDB" id="A0A6N7QMN9"/>
<sequence>MQLLNHLIVLDLEATCDTDGRLPTNEMEIIEIGAVMLDARCQIVSEFQQFVKPIKHPVLSDFCRSLTHIGQADVDAAALFPTVAKHLADWQASYTDTDSSIPWASWGAYDRRQIDQDCALHGIDSPLGEEHINIKKAYQRVFGGRRVSLGVALRQRGLRFQGQPHRGIDDARNIAHLIQQNPGLRPSASHKAI</sequence>
<name>A0A6N7QMN9_9GAMM</name>
<evidence type="ECO:0000256" key="3">
    <source>
        <dbReference type="ARBA" id="ARBA00022839"/>
    </source>
</evidence>
<dbReference type="Pfam" id="PF00929">
    <property type="entry name" value="RNase_T"/>
    <property type="match status" value="1"/>
</dbReference>
<evidence type="ECO:0000313" key="5">
    <source>
        <dbReference type="EMBL" id="MRH77661.1"/>
    </source>
</evidence>
<dbReference type="GO" id="GO:0006259">
    <property type="term" value="P:DNA metabolic process"/>
    <property type="evidence" value="ECO:0007669"/>
    <property type="project" value="UniProtKB-ARBA"/>
</dbReference>
<keyword evidence="3 5" id="KW-0269">Exonuclease</keyword>
<evidence type="ECO:0000256" key="2">
    <source>
        <dbReference type="ARBA" id="ARBA00022801"/>
    </source>
</evidence>
<dbReference type="CDD" id="cd06133">
    <property type="entry name" value="ERI-1_3'hExo_like"/>
    <property type="match status" value="1"/>
</dbReference>
<evidence type="ECO:0000256" key="1">
    <source>
        <dbReference type="ARBA" id="ARBA00022722"/>
    </source>
</evidence>
<feature type="domain" description="Exonuclease" evidence="4">
    <location>
        <begin position="6"/>
        <end position="187"/>
    </location>
</feature>
<evidence type="ECO:0000313" key="6">
    <source>
        <dbReference type="Proteomes" id="UP000433788"/>
    </source>
</evidence>
<keyword evidence="6" id="KW-1185">Reference proteome</keyword>
<dbReference type="InterPro" id="IPR012337">
    <property type="entry name" value="RNaseH-like_sf"/>
</dbReference>
<keyword evidence="1" id="KW-0540">Nuclease</keyword>
<proteinExistence type="predicted"/>
<dbReference type="PANTHER" id="PTHR23044:SF61">
    <property type="entry name" value="3'-5' EXORIBONUCLEASE 1-RELATED"/>
    <property type="match status" value="1"/>
</dbReference>
<dbReference type="InterPro" id="IPR047201">
    <property type="entry name" value="ERI-1_3'hExo-like"/>
</dbReference>
<dbReference type="GO" id="GO:0000175">
    <property type="term" value="F:3'-5'-RNA exonuclease activity"/>
    <property type="evidence" value="ECO:0007669"/>
    <property type="project" value="InterPro"/>
</dbReference>
<dbReference type="SUPFAM" id="SSF53098">
    <property type="entry name" value="Ribonuclease H-like"/>
    <property type="match status" value="1"/>
</dbReference>
<keyword evidence="2" id="KW-0378">Hydrolase</keyword>
<reference evidence="5 6" key="1">
    <citation type="submission" date="2019-11" db="EMBL/GenBank/DDBJ databases">
        <authorList>
            <person name="Zhang X.Y."/>
        </authorList>
    </citation>
    <scope>NUCLEOTIDE SEQUENCE [LARGE SCALE GENOMIC DNA]</scope>
    <source>
        <strain evidence="5 6">C176</strain>
    </source>
</reference>
<accession>A0A6N7QMN9</accession>